<protein>
    <recommendedName>
        <fullName evidence="4">Methyltransferase type 11 domain-containing protein</fullName>
    </recommendedName>
</protein>
<dbReference type="AlphaFoldDB" id="A0A7S3QS30"/>
<evidence type="ECO:0000313" key="5">
    <source>
        <dbReference type="EMBL" id="CAE0490867.1"/>
    </source>
</evidence>
<keyword evidence="2" id="KW-0489">Methyltransferase</keyword>
<comment type="similarity">
    <text evidence="1">Belongs to the methyltransferase superfamily.</text>
</comment>
<dbReference type="CDD" id="cd02440">
    <property type="entry name" value="AdoMet_MTases"/>
    <property type="match status" value="1"/>
</dbReference>
<evidence type="ECO:0000256" key="3">
    <source>
        <dbReference type="ARBA" id="ARBA00022679"/>
    </source>
</evidence>
<dbReference type="EMBL" id="HBIP01010607">
    <property type="protein sequence ID" value="CAE0490867.1"/>
    <property type="molecule type" value="Transcribed_RNA"/>
</dbReference>
<name>A0A7S3QS30_DUNTE</name>
<dbReference type="GO" id="GO:0032259">
    <property type="term" value="P:methylation"/>
    <property type="evidence" value="ECO:0007669"/>
    <property type="project" value="UniProtKB-KW"/>
</dbReference>
<dbReference type="InterPro" id="IPR029063">
    <property type="entry name" value="SAM-dependent_MTases_sf"/>
</dbReference>
<dbReference type="InterPro" id="IPR013216">
    <property type="entry name" value="Methyltransf_11"/>
</dbReference>
<keyword evidence="3" id="KW-0808">Transferase</keyword>
<dbReference type="PANTHER" id="PTHR12176:SF79">
    <property type="entry name" value="METHYLTRANSFERASE TYPE 11 DOMAIN-CONTAINING PROTEIN"/>
    <property type="match status" value="1"/>
</dbReference>
<dbReference type="SUPFAM" id="SSF53335">
    <property type="entry name" value="S-adenosyl-L-methionine-dependent methyltransferases"/>
    <property type="match status" value="1"/>
</dbReference>
<reference evidence="5" key="1">
    <citation type="submission" date="2021-01" db="EMBL/GenBank/DDBJ databases">
        <authorList>
            <person name="Corre E."/>
            <person name="Pelletier E."/>
            <person name="Niang G."/>
            <person name="Scheremetjew M."/>
            <person name="Finn R."/>
            <person name="Kale V."/>
            <person name="Holt S."/>
            <person name="Cochrane G."/>
            <person name="Meng A."/>
            <person name="Brown T."/>
            <person name="Cohen L."/>
        </authorList>
    </citation>
    <scope>NUCLEOTIDE SEQUENCE</scope>
    <source>
        <strain evidence="5">CCMP1320</strain>
    </source>
</reference>
<organism evidence="5">
    <name type="scientific">Dunaliella tertiolecta</name>
    <name type="common">Green alga</name>
    <dbReference type="NCBI Taxonomy" id="3047"/>
    <lineage>
        <taxon>Eukaryota</taxon>
        <taxon>Viridiplantae</taxon>
        <taxon>Chlorophyta</taxon>
        <taxon>core chlorophytes</taxon>
        <taxon>Chlorophyceae</taxon>
        <taxon>CS clade</taxon>
        <taxon>Chlamydomonadales</taxon>
        <taxon>Dunaliellaceae</taxon>
        <taxon>Dunaliella</taxon>
    </lineage>
</organism>
<feature type="domain" description="Methyltransferase type 11" evidence="4">
    <location>
        <begin position="290"/>
        <end position="362"/>
    </location>
</feature>
<dbReference type="GO" id="GO:0008757">
    <property type="term" value="F:S-adenosylmethionine-dependent methyltransferase activity"/>
    <property type="evidence" value="ECO:0007669"/>
    <property type="project" value="InterPro"/>
</dbReference>
<dbReference type="InterPro" id="IPR051419">
    <property type="entry name" value="Lys/N-term_MeTrsfase_sf"/>
</dbReference>
<gene>
    <name evidence="5" type="ORF">DTER00134_LOCUS5940</name>
</gene>
<evidence type="ECO:0000256" key="2">
    <source>
        <dbReference type="ARBA" id="ARBA00022603"/>
    </source>
</evidence>
<dbReference type="Gene3D" id="3.40.50.150">
    <property type="entry name" value="Vaccinia Virus protein VP39"/>
    <property type="match status" value="1"/>
</dbReference>
<dbReference type="PANTHER" id="PTHR12176">
    <property type="entry name" value="SAM-DEPENDENT METHYLTRANSFERASE SUPERFAMILY PROTEIN"/>
    <property type="match status" value="1"/>
</dbReference>
<sequence>MEEEHSDGYKHFVELHTPQLLHFDVPSHLWPLLYKKLSAGTFDLEDSFSLAQVSRGAKAVVATQDIGTDAIWPVQHLIRAPRGPDLIHALKLDPGLLLRVAAALQVDSYESDEEDVGGDQHTVDIYAPLFASVLKQLHRSVFMYEVPKELRDTTTPEPTSNRMRYIPEPLAAHMALAGKANLNIQITPFFWLYPSPDDPGRVAAVEQMCIAWSVVPIMCGAPAMRNKLPLGLADYSNPEFWREAYRGEVEMEEWYCDGTAEYLSVLQKLWHPRPNREDSPRPSTPRILLPGCGNSTLGIALWRAGFTNIVQVDLVQEVVEQMQAHFPPKEYPGLIWMQGDVTSLSSFPDGSFDFVLDKATLDALLTAGAESATRWRGPTAGSAAAVTRDSAARLREGQSLSTEVAAMQGGTVGCVPEQQAEGIDKAAVTDKLGGLDLSTRYLLEMQRVMKQRGRFVIMSLRLPSRFAAVLGAAAPDLRWLIEDQLSLPACSAYLYTCSLK</sequence>
<accession>A0A7S3QS30</accession>
<evidence type="ECO:0000256" key="1">
    <source>
        <dbReference type="ARBA" id="ARBA00008361"/>
    </source>
</evidence>
<dbReference type="Pfam" id="PF08241">
    <property type="entry name" value="Methyltransf_11"/>
    <property type="match status" value="1"/>
</dbReference>
<proteinExistence type="inferred from homology"/>
<evidence type="ECO:0000259" key="4">
    <source>
        <dbReference type="Pfam" id="PF08241"/>
    </source>
</evidence>